<evidence type="ECO:0000256" key="2">
    <source>
        <dbReference type="ARBA" id="ARBA00004370"/>
    </source>
</evidence>
<dbReference type="PANTHER" id="PTHR34220">
    <property type="entry name" value="SENSOR HISTIDINE KINASE YPDA"/>
    <property type="match status" value="1"/>
</dbReference>
<keyword evidence="4" id="KW-0597">Phosphoprotein</keyword>
<feature type="transmembrane region" description="Helical" evidence="7">
    <location>
        <begin position="14"/>
        <end position="37"/>
    </location>
</feature>
<gene>
    <name evidence="10" type="ORF">ENV35_03320</name>
</gene>
<accession>A0A7C3WR34</accession>
<dbReference type="EMBL" id="DTGA01000084">
    <property type="protein sequence ID" value="HGB30890.1"/>
    <property type="molecule type" value="Genomic_DNA"/>
</dbReference>
<dbReference type="PROSITE" id="PS50885">
    <property type="entry name" value="HAMP"/>
    <property type="match status" value="1"/>
</dbReference>
<dbReference type="EC" id="2.7.13.3" evidence="3"/>
<evidence type="ECO:0000259" key="9">
    <source>
        <dbReference type="PROSITE" id="PS50885"/>
    </source>
</evidence>
<keyword evidence="5" id="KW-0808">Transferase</keyword>
<dbReference type="InterPro" id="IPR004358">
    <property type="entry name" value="Sig_transdc_His_kin-like_C"/>
</dbReference>
<dbReference type="PRINTS" id="PR00344">
    <property type="entry name" value="BCTRLSENSOR"/>
</dbReference>
<dbReference type="Pfam" id="PF00672">
    <property type="entry name" value="HAMP"/>
    <property type="match status" value="1"/>
</dbReference>
<dbReference type="AlphaFoldDB" id="A0A7C3WR34"/>
<dbReference type="InterPro" id="IPR005467">
    <property type="entry name" value="His_kinase_dom"/>
</dbReference>
<organism evidence="10">
    <name type="scientific">Dictyoglomus turgidum</name>
    <dbReference type="NCBI Taxonomy" id="513050"/>
    <lineage>
        <taxon>Bacteria</taxon>
        <taxon>Pseudomonadati</taxon>
        <taxon>Dictyoglomota</taxon>
        <taxon>Dictyoglomia</taxon>
        <taxon>Dictyoglomales</taxon>
        <taxon>Dictyoglomaceae</taxon>
        <taxon>Dictyoglomus</taxon>
    </lineage>
</organism>
<dbReference type="InterPro" id="IPR010559">
    <property type="entry name" value="Sig_transdc_His_kin_internal"/>
</dbReference>
<feature type="transmembrane region" description="Helical" evidence="7">
    <location>
        <begin position="288"/>
        <end position="310"/>
    </location>
</feature>
<dbReference type="Pfam" id="PF06580">
    <property type="entry name" value="His_kinase"/>
    <property type="match status" value="1"/>
</dbReference>
<evidence type="ECO:0000256" key="3">
    <source>
        <dbReference type="ARBA" id="ARBA00012438"/>
    </source>
</evidence>
<feature type="domain" description="Histidine kinase" evidence="8">
    <location>
        <begin position="470"/>
        <end position="571"/>
    </location>
</feature>
<comment type="caution">
    <text evidence="10">The sequence shown here is derived from an EMBL/GenBank/DDBJ whole genome shotgun (WGS) entry which is preliminary data.</text>
</comment>
<dbReference type="InterPro" id="IPR036890">
    <property type="entry name" value="HATPase_C_sf"/>
</dbReference>
<dbReference type="Gene3D" id="3.30.565.10">
    <property type="entry name" value="Histidine kinase-like ATPase, C-terminal domain"/>
    <property type="match status" value="1"/>
</dbReference>
<sequence length="584" mass="68405">MFIKFSDIKMYKKLILSFIAISIIPISILGTVTVIHFRNFALESSAKEVYNNLNSAKFQIMKVTEEVVKIADKLMIDQRLKELLLYRYKSPMETFIKYSQYREIENYKTLFANAIAYIRIYSENPTILENGIFYKVKDYIRKENWYRTAINLNGFIKWELIYQKEDIYPDKYFSLVRLLRDPYNESFGVLVINLNKLGLKKILNNQSFDTFLINDDGNIVASNNENLIGTIFPIDRLKIMQPNGYSLKYNNKDYRIFGIYLPLAGYNKDFYLVSMVPLDYIMREPYNMFRFALSIIGITIGLSIFFTLIFSKNMSKRIAMLNDIVNEISHGNWDMEFSIPGKDEIGELAKNVKNMARNIKLLNELKIKQKEMKLKILTNNLNPHFLFNTLETIHMMAICKEQFDIADIILKLGNLLRKIIEFDGKPIKLKTELKLVEDYLKIQKYRFGKIDYKINIYEDIEDLYILPFLIQPIVENSIIHGLEEKEEKGIININIKKEEDKLIISVEDNGVGMSQEEVEAIFNNEDLSGKKIGLKNTMERIKLFYGEEFGLRVQSEIGKGTRVDIILPYYMLKGRDRYVQGINS</sequence>
<comment type="subcellular location">
    <subcellularLocation>
        <location evidence="2">Membrane</location>
    </subcellularLocation>
</comment>
<dbReference type="SUPFAM" id="SSF55874">
    <property type="entry name" value="ATPase domain of HSP90 chaperone/DNA topoisomerase II/histidine kinase"/>
    <property type="match status" value="1"/>
</dbReference>
<dbReference type="SUPFAM" id="SSF158472">
    <property type="entry name" value="HAMP domain-like"/>
    <property type="match status" value="1"/>
</dbReference>
<feature type="domain" description="HAMP" evidence="9">
    <location>
        <begin position="312"/>
        <end position="364"/>
    </location>
</feature>
<keyword evidence="6" id="KW-0418">Kinase</keyword>
<keyword evidence="7" id="KW-1133">Transmembrane helix</keyword>
<dbReference type="InterPro" id="IPR050640">
    <property type="entry name" value="Bact_2-comp_sensor_kinase"/>
</dbReference>
<protein>
    <recommendedName>
        <fullName evidence="3">histidine kinase</fullName>
        <ecNumber evidence="3">2.7.13.3</ecNumber>
    </recommendedName>
</protein>
<dbReference type="Pfam" id="PF02518">
    <property type="entry name" value="HATPase_c"/>
    <property type="match status" value="1"/>
</dbReference>
<keyword evidence="7" id="KW-0812">Transmembrane</keyword>
<evidence type="ECO:0000259" key="8">
    <source>
        <dbReference type="PROSITE" id="PS50109"/>
    </source>
</evidence>
<evidence type="ECO:0000313" key="10">
    <source>
        <dbReference type="EMBL" id="HGB30890.1"/>
    </source>
</evidence>
<dbReference type="SMART" id="SM00387">
    <property type="entry name" value="HATPase_c"/>
    <property type="match status" value="1"/>
</dbReference>
<evidence type="ECO:0000256" key="1">
    <source>
        <dbReference type="ARBA" id="ARBA00000085"/>
    </source>
</evidence>
<dbReference type="Gene3D" id="6.10.340.10">
    <property type="match status" value="1"/>
</dbReference>
<dbReference type="GO" id="GO:0016020">
    <property type="term" value="C:membrane"/>
    <property type="evidence" value="ECO:0007669"/>
    <property type="project" value="UniProtKB-SubCell"/>
</dbReference>
<dbReference type="CDD" id="cd06225">
    <property type="entry name" value="HAMP"/>
    <property type="match status" value="1"/>
</dbReference>
<evidence type="ECO:0000256" key="7">
    <source>
        <dbReference type="SAM" id="Phobius"/>
    </source>
</evidence>
<evidence type="ECO:0000256" key="6">
    <source>
        <dbReference type="ARBA" id="ARBA00022777"/>
    </source>
</evidence>
<dbReference type="InterPro" id="IPR003594">
    <property type="entry name" value="HATPase_dom"/>
</dbReference>
<name>A0A7C3WR34_9BACT</name>
<dbReference type="PANTHER" id="PTHR34220:SF7">
    <property type="entry name" value="SENSOR HISTIDINE KINASE YPDA"/>
    <property type="match status" value="1"/>
</dbReference>
<proteinExistence type="predicted"/>
<keyword evidence="7" id="KW-0472">Membrane</keyword>
<reference evidence="10" key="1">
    <citation type="journal article" date="2020" name="mSystems">
        <title>Genome- and Community-Level Interaction Insights into Carbon Utilization and Element Cycling Functions of Hydrothermarchaeota in Hydrothermal Sediment.</title>
        <authorList>
            <person name="Zhou Z."/>
            <person name="Liu Y."/>
            <person name="Xu W."/>
            <person name="Pan J."/>
            <person name="Luo Z.H."/>
            <person name="Li M."/>
        </authorList>
    </citation>
    <scope>NUCLEOTIDE SEQUENCE [LARGE SCALE GENOMIC DNA]</scope>
    <source>
        <strain evidence="10">SpSt-751</strain>
    </source>
</reference>
<dbReference type="PROSITE" id="PS50109">
    <property type="entry name" value="HIS_KIN"/>
    <property type="match status" value="1"/>
</dbReference>
<dbReference type="InterPro" id="IPR003660">
    <property type="entry name" value="HAMP_dom"/>
</dbReference>
<evidence type="ECO:0000256" key="4">
    <source>
        <dbReference type="ARBA" id="ARBA00022553"/>
    </source>
</evidence>
<evidence type="ECO:0000256" key="5">
    <source>
        <dbReference type="ARBA" id="ARBA00022679"/>
    </source>
</evidence>
<comment type="catalytic activity">
    <reaction evidence="1">
        <text>ATP + protein L-histidine = ADP + protein N-phospho-L-histidine.</text>
        <dbReference type="EC" id="2.7.13.3"/>
    </reaction>
</comment>
<dbReference type="SMART" id="SM00304">
    <property type="entry name" value="HAMP"/>
    <property type="match status" value="1"/>
</dbReference>
<dbReference type="GO" id="GO:0000155">
    <property type="term" value="F:phosphorelay sensor kinase activity"/>
    <property type="evidence" value="ECO:0007669"/>
    <property type="project" value="InterPro"/>
</dbReference>